<dbReference type="AlphaFoldDB" id="A0A7I8JTR8"/>
<dbReference type="Proteomes" id="UP001189122">
    <property type="component" value="Unassembled WGS sequence"/>
</dbReference>
<proteinExistence type="predicted"/>
<dbReference type="PANTHER" id="PTHR46702:SF2">
    <property type="entry name" value="DNA LIGASE (DUF1666)"/>
    <property type="match status" value="1"/>
</dbReference>
<reference evidence="2 3" key="1">
    <citation type="submission" date="2019-12" db="EMBL/GenBank/DDBJ databases">
        <authorList>
            <person name="Scholz U."/>
            <person name="Mascher M."/>
            <person name="Fiebig A."/>
        </authorList>
    </citation>
    <scope>NUCLEOTIDE SEQUENCE</scope>
</reference>
<feature type="compositionally biased region" description="Acidic residues" evidence="1">
    <location>
        <begin position="151"/>
        <end position="161"/>
    </location>
</feature>
<feature type="compositionally biased region" description="Basic and acidic residues" evidence="1">
    <location>
        <begin position="187"/>
        <end position="200"/>
    </location>
</feature>
<feature type="compositionally biased region" description="Polar residues" evidence="1">
    <location>
        <begin position="242"/>
        <end position="252"/>
    </location>
</feature>
<name>A0A7I8JTR8_SPIIN</name>
<dbReference type="EMBL" id="LR743604">
    <property type="protein sequence ID" value="CAA2634107.1"/>
    <property type="molecule type" value="Genomic_DNA"/>
</dbReference>
<accession>A0A7I8JTR8</accession>
<evidence type="ECO:0000313" key="3">
    <source>
        <dbReference type="Proteomes" id="UP001189122"/>
    </source>
</evidence>
<feature type="compositionally biased region" description="Low complexity" evidence="1">
    <location>
        <begin position="231"/>
        <end position="241"/>
    </location>
</feature>
<protein>
    <submittedName>
        <fullName evidence="2">Uncharacterized protein</fullName>
    </submittedName>
</protein>
<keyword evidence="3" id="KW-1185">Reference proteome</keyword>
<dbReference type="PANTHER" id="PTHR46702">
    <property type="entry name" value="DNA LIGASE (DUF1666)-RELATED"/>
    <property type="match status" value="1"/>
</dbReference>
<evidence type="ECO:0000256" key="1">
    <source>
        <dbReference type="SAM" id="MobiDB-lite"/>
    </source>
</evidence>
<feature type="region of interest" description="Disordered" evidence="1">
    <location>
        <begin position="148"/>
        <end position="262"/>
    </location>
</feature>
<gene>
    <name evidence="2" type="ORF">SI7747_17019567</name>
</gene>
<sequence>MLNASDNLVQLLCPVPRSSGAASSFPAFRRCFSGHGRFSLPIHLPPVLLPPQFPGWPGPPPPPSSYRYLLPSELGFVIYRLISEEAEGRRDEGHWFAGNWPGEEDVVLEGEVLLSLSTKVTDEDTILAQQGEDGEDLTLSAMEDLAPLERPEEDETTEFPFEDEHSRLTRRRRRPPPPSSPSKVSWKHHEEGKRSFSKEDDHDDEEIIVPAEHDAQLVGKDEEGGPAVYESSTVGSASNSSGEWKSSANLGDSETDHLFSSSSRRHSSKWESYALFRRYDEEMTFFDQLSAQMLSNADSLRMVRTQPTSMSERTAHKITAREKKLGSFRVAHRELEAAYTFKGHPSKRTSSDYEASAVDLINLSLSQIKRNAWHFRESRKTVSSC</sequence>
<organism evidence="2">
    <name type="scientific">Spirodela intermedia</name>
    <name type="common">Intermediate duckweed</name>
    <dbReference type="NCBI Taxonomy" id="51605"/>
    <lineage>
        <taxon>Eukaryota</taxon>
        <taxon>Viridiplantae</taxon>
        <taxon>Streptophyta</taxon>
        <taxon>Embryophyta</taxon>
        <taxon>Tracheophyta</taxon>
        <taxon>Spermatophyta</taxon>
        <taxon>Magnoliopsida</taxon>
        <taxon>Liliopsida</taxon>
        <taxon>Araceae</taxon>
        <taxon>Lemnoideae</taxon>
        <taxon>Spirodela</taxon>
    </lineage>
</organism>
<feature type="compositionally biased region" description="Basic and acidic residues" evidence="1">
    <location>
        <begin position="211"/>
        <end position="223"/>
    </location>
</feature>
<dbReference type="EMBL" id="CACRZD030000017">
    <property type="protein sequence ID" value="CAA6673151.1"/>
    <property type="molecule type" value="Genomic_DNA"/>
</dbReference>
<evidence type="ECO:0000313" key="2">
    <source>
        <dbReference type="EMBL" id="CAA2634107.1"/>
    </source>
</evidence>